<dbReference type="SUPFAM" id="SSF53955">
    <property type="entry name" value="Lysozyme-like"/>
    <property type="match status" value="1"/>
</dbReference>
<name>A0A2N9XWU3_9NEIS</name>
<dbReference type="Pfam" id="PF01464">
    <property type="entry name" value="SLT"/>
    <property type="match status" value="1"/>
</dbReference>
<dbReference type="Gene3D" id="1.10.530.10">
    <property type="match status" value="1"/>
</dbReference>
<feature type="domain" description="Transglycosylase SLT" evidence="3">
    <location>
        <begin position="43"/>
        <end position="146"/>
    </location>
</feature>
<proteinExistence type="predicted"/>
<dbReference type="InterPro" id="IPR023346">
    <property type="entry name" value="Lysozyme-like_dom_sf"/>
</dbReference>
<reference evidence="4 5" key="1">
    <citation type="journal article" date="2017" name="MBio">
        <title>Type VI secretion-mediated competition in the bee gut microbiome.</title>
        <authorList>
            <person name="Steele M.I."/>
            <person name="Kwong W.K."/>
            <person name="Powell J.E."/>
            <person name="Whiteley M."/>
            <person name="Moran N.A."/>
        </authorList>
    </citation>
    <scope>NUCLEOTIDE SEQUENCE [LARGE SCALE GENOMIC DNA]</scope>
    <source>
        <strain evidence="4 5">Occ4-2</strain>
    </source>
</reference>
<feature type="chain" id="PRO_5014919119" description="Transglycosylase SLT domain-containing protein" evidence="2">
    <location>
        <begin position="18"/>
        <end position="254"/>
    </location>
</feature>
<evidence type="ECO:0000313" key="5">
    <source>
        <dbReference type="Proteomes" id="UP000231484"/>
    </source>
</evidence>
<comment type="caution">
    <text evidence="4">The sequence shown here is derived from an EMBL/GenBank/DDBJ whole genome shotgun (WGS) entry which is preliminary data.</text>
</comment>
<feature type="region of interest" description="Disordered" evidence="1">
    <location>
        <begin position="226"/>
        <end position="245"/>
    </location>
</feature>
<evidence type="ECO:0000313" key="4">
    <source>
        <dbReference type="EMBL" id="PIT54248.1"/>
    </source>
</evidence>
<keyword evidence="2" id="KW-0732">Signal</keyword>
<dbReference type="CDD" id="cd16892">
    <property type="entry name" value="LT_VirB1-like"/>
    <property type="match status" value="1"/>
</dbReference>
<protein>
    <recommendedName>
        <fullName evidence="3">Transglycosylase SLT domain-containing protein</fullName>
    </recommendedName>
</protein>
<evidence type="ECO:0000256" key="2">
    <source>
        <dbReference type="SAM" id="SignalP"/>
    </source>
</evidence>
<dbReference type="InterPro" id="IPR008258">
    <property type="entry name" value="Transglycosylase_SLT_dom_1"/>
</dbReference>
<evidence type="ECO:0000256" key="1">
    <source>
        <dbReference type="SAM" id="MobiDB-lite"/>
    </source>
</evidence>
<dbReference type="EMBL" id="MEIQ01000002">
    <property type="protein sequence ID" value="PIT54248.1"/>
    <property type="molecule type" value="Genomic_DNA"/>
</dbReference>
<accession>A0A2N9XWU3</accession>
<evidence type="ECO:0000259" key="3">
    <source>
        <dbReference type="Pfam" id="PF01464"/>
    </source>
</evidence>
<dbReference type="Proteomes" id="UP000231484">
    <property type="component" value="Unassembled WGS sequence"/>
</dbReference>
<gene>
    <name evidence="4" type="ORF">BHC48_00765</name>
</gene>
<sequence>MRLILFLISLLPLLATASPELQKAVYQPPAATAVQRVNFNQLAQQCANNVHHDTLQAIARVESGFNPFAIGVVRGSLKRQPQSYTEAVAAAKALHSAGKNFSMGLVQVNKNNLARYGLTYETVFDPCKNLATGAKILTDCYTRASRTEGGKMTQTALQKAFSCYYSGNFKFGFTRDFPGQPSYVQKVVNSAAQNSSNTTLRVPAIIPAVQAGKPIQRSVPVIPYSKPQQQNTTQENPPVPIQRTSPSWDVFQEF</sequence>
<feature type="compositionally biased region" description="Low complexity" evidence="1">
    <location>
        <begin position="227"/>
        <end position="236"/>
    </location>
</feature>
<feature type="signal peptide" evidence="2">
    <location>
        <begin position="1"/>
        <end position="17"/>
    </location>
</feature>
<organism evidence="4 5">
    <name type="scientific">Snodgrassella alvi</name>
    <dbReference type="NCBI Taxonomy" id="1196083"/>
    <lineage>
        <taxon>Bacteria</taxon>
        <taxon>Pseudomonadati</taxon>
        <taxon>Pseudomonadota</taxon>
        <taxon>Betaproteobacteria</taxon>
        <taxon>Neisseriales</taxon>
        <taxon>Neisseriaceae</taxon>
        <taxon>Snodgrassella</taxon>
    </lineage>
</organism>
<dbReference type="AlphaFoldDB" id="A0A2N9XWU3"/>